<dbReference type="AlphaFoldDB" id="A0A1G2P3N9"/>
<evidence type="ECO:0000256" key="3">
    <source>
        <dbReference type="ARBA" id="ARBA00022884"/>
    </source>
</evidence>
<dbReference type="Pfam" id="PF00293">
    <property type="entry name" value="NUDIX"/>
    <property type="match status" value="1"/>
</dbReference>
<evidence type="ECO:0000313" key="9">
    <source>
        <dbReference type="Proteomes" id="UP000176355"/>
    </source>
</evidence>
<dbReference type="HAMAP" id="MF_00073">
    <property type="entry name" value="NusB"/>
    <property type="match status" value="1"/>
</dbReference>
<sequence>MANRHLARSIVLQSLFEWDFAHKSDNKAIQILKQNIAEFAPGMGEHSFADSLFSNVIKKHADLDEIIEKAASDWPLDKISCVDRNVLRIGLYELLFAERAEVPAKVAINEAIELAKTYGGENSGRFVNGVLGSVYKELGEPGKNETSAKKRTDPTKFPVERLGGALVFSRHNGEIYIALVHDIFGHWTLSKGHLAEGEDEARGTERAVAEEIGLKLKAKDCLGRNEYIASHPEKGKIRKQVIYYLAETKFSDLKLAKTGGLDDVRWFRLRDIIDLNFYNDILPIVTKGVNLLLGNNK</sequence>
<dbReference type="InterPro" id="IPR006027">
    <property type="entry name" value="NusB_RsmB_TIM44"/>
</dbReference>
<evidence type="ECO:0000256" key="2">
    <source>
        <dbReference type="ARBA" id="ARBA00022814"/>
    </source>
</evidence>
<feature type="domain" description="Nudix hydrolase" evidence="7">
    <location>
        <begin position="158"/>
        <end position="291"/>
    </location>
</feature>
<comment type="caution">
    <text evidence="8">The sequence shown here is derived from an EMBL/GenBank/DDBJ whole genome shotgun (WGS) entry which is preliminary data.</text>
</comment>
<dbReference type="GO" id="GO:0005829">
    <property type="term" value="C:cytosol"/>
    <property type="evidence" value="ECO:0007669"/>
    <property type="project" value="TreeGrafter"/>
</dbReference>
<evidence type="ECO:0000259" key="7">
    <source>
        <dbReference type="PROSITE" id="PS51462"/>
    </source>
</evidence>
<evidence type="ECO:0000256" key="1">
    <source>
        <dbReference type="ARBA" id="ARBA00005952"/>
    </source>
</evidence>
<dbReference type="GO" id="GO:0006353">
    <property type="term" value="P:DNA-templated transcription termination"/>
    <property type="evidence" value="ECO:0007669"/>
    <property type="project" value="UniProtKB-UniRule"/>
</dbReference>
<dbReference type="SUPFAM" id="SSF55811">
    <property type="entry name" value="Nudix"/>
    <property type="match status" value="1"/>
</dbReference>
<dbReference type="InterPro" id="IPR015797">
    <property type="entry name" value="NUDIX_hydrolase-like_dom_sf"/>
</dbReference>
<dbReference type="NCBIfam" id="TIGR01951">
    <property type="entry name" value="nusB"/>
    <property type="match status" value="1"/>
</dbReference>
<evidence type="ECO:0000256" key="6">
    <source>
        <dbReference type="HAMAP-Rule" id="MF_00073"/>
    </source>
</evidence>
<keyword evidence="4 6" id="KW-0805">Transcription regulation</keyword>
<gene>
    <name evidence="6" type="primary">nusB</name>
    <name evidence="8" type="ORF">A3G03_01955</name>
</gene>
<evidence type="ECO:0000256" key="5">
    <source>
        <dbReference type="ARBA" id="ARBA00023163"/>
    </source>
</evidence>
<keyword evidence="2 6" id="KW-0889">Transcription antitermination</keyword>
<name>A0A1G2P3N9_9BACT</name>
<dbReference type="PANTHER" id="PTHR11078">
    <property type="entry name" value="N UTILIZATION SUBSTANCE PROTEIN B-RELATED"/>
    <property type="match status" value="1"/>
</dbReference>
<comment type="function">
    <text evidence="6">Involved in transcription antitermination. Required for transcription of ribosomal RNA (rRNA) genes. Binds specifically to the boxA antiterminator sequence of the ribosomal RNA (rrn) operons.</text>
</comment>
<dbReference type="PROSITE" id="PS51462">
    <property type="entry name" value="NUDIX"/>
    <property type="match status" value="1"/>
</dbReference>
<dbReference type="Proteomes" id="UP000176355">
    <property type="component" value="Unassembled WGS sequence"/>
</dbReference>
<dbReference type="EMBL" id="MHSL01000035">
    <property type="protein sequence ID" value="OHA42965.1"/>
    <property type="molecule type" value="Genomic_DNA"/>
</dbReference>
<protein>
    <recommendedName>
        <fullName evidence="6">Transcription antitermination protein NusB</fullName>
    </recommendedName>
    <alternativeName>
        <fullName evidence="6">Antitermination factor NusB</fullName>
    </alternativeName>
</protein>
<dbReference type="SUPFAM" id="SSF48013">
    <property type="entry name" value="NusB-like"/>
    <property type="match status" value="1"/>
</dbReference>
<keyword evidence="5 6" id="KW-0804">Transcription</keyword>
<dbReference type="InterPro" id="IPR000086">
    <property type="entry name" value="NUDIX_hydrolase_dom"/>
</dbReference>
<reference evidence="8 9" key="1">
    <citation type="journal article" date="2016" name="Nat. Commun.">
        <title>Thousands of microbial genomes shed light on interconnected biogeochemical processes in an aquifer system.</title>
        <authorList>
            <person name="Anantharaman K."/>
            <person name="Brown C.T."/>
            <person name="Hug L.A."/>
            <person name="Sharon I."/>
            <person name="Castelle C.J."/>
            <person name="Probst A.J."/>
            <person name="Thomas B.C."/>
            <person name="Singh A."/>
            <person name="Wilkins M.J."/>
            <person name="Karaoz U."/>
            <person name="Brodie E.L."/>
            <person name="Williams K.H."/>
            <person name="Hubbard S.S."/>
            <person name="Banfield J.F."/>
        </authorList>
    </citation>
    <scope>NUCLEOTIDE SEQUENCE [LARGE SCALE GENOMIC DNA]</scope>
</reference>
<dbReference type="GO" id="GO:0031564">
    <property type="term" value="P:transcription antitermination"/>
    <property type="evidence" value="ECO:0007669"/>
    <property type="project" value="UniProtKB-KW"/>
</dbReference>
<accession>A0A1G2P3N9</accession>
<dbReference type="STRING" id="1802333.A3G03_01955"/>
<dbReference type="Gene3D" id="3.90.79.10">
    <property type="entry name" value="Nucleoside Triphosphate Pyrophosphohydrolase"/>
    <property type="match status" value="1"/>
</dbReference>
<dbReference type="Pfam" id="PF01029">
    <property type="entry name" value="NusB"/>
    <property type="match status" value="1"/>
</dbReference>
<dbReference type="GO" id="GO:0003723">
    <property type="term" value="F:RNA binding"/>
    <property type="evidence" value="ECO:0007669"/>
    <property type="project" value="UniProtKB-UniRule"/>
</dbReference>
<dbReference type="PANTHER" id="PTHR11078:SF3">
    <property type="entry name" value="ANTITERMINATION NUSB DOMAIN-CONTAINING PROTEIN"/>
    <property type="match status" value="1"/>
</dbReference>
<comment type="similarity">
    <text evidence="1 6">Belongs to the NusB family.</text>
</comment>
<evidence type="ECO:0000256" key="4">
    <source>
        <dbReference type="ARBA" id="ARBA00023015"/>
    </source>
</evidence>
<dbReference type="Gene3D" id="1.10.940.10">
    <property type="entry name" value="NusB-like"/>
    <property type="match status" value="1"/>
</dbReference>
<keyword evidence="3 6" id="KW-0694">RNA-binding</keyword>
<dbReference type="InterPro" id="IPR035926">
    <property type="entry name" value="NusB-like_sf"/>
</dbReference>
<organism evidence="8 9">
    <name type="scientific">Candidatus Taylorbacteria bacterium RIFCSPLOWO2_12_FULL_44_15c</name>
    <dbReference type="NCBI Taxonomy" id="1802333"/>
    <lineage>
        <taxon>Bacteria</taxon>
        <taxon>Candidatus Tayloriibacteriota</taxon>
    </lineage>
</organism>
<dbReference type="InterPro" id="IPR011605">
    <property type="entry name" value="NusB_fam"/>
</dbReference>
<proteinExistence type="inferred from homology"/>
<evidence type="ECO:0000313" key="8">
    <source>
        <dbReference type="EMBL" id="OHA42965.1"/>
    </source>
</evidence>